<reference evidence="1 2" key="1">
    <citation type="journal article" date="2022" name="Hortic Res">
        <title>A haplotype resolved chromosomal level avocado genome allows analysis of novel avocado genes.</title>
        <authorList>
            <person name="Nath O."/>
            <person name="Fletcher S.J."/>
            <person name="Hayward A."/>
            <person name="Shaw L.M."/>
            <person name="Masouleh A.K."/>
            <person name="Furtado A."/>
            <person name="Henry R.J."/>
            <person name="Mitter N."/>
        </authorList>
    </citation>
    <scope>NUCLEOTIDE SEQUENCE [LARGE SCALE GENOMIC DNA]</scope>
    <source>
        <strain evidence="2">cv. Hass</strain>
    </source>
</reference>
<sequence length="91" mass="9887">MASITALRDGVFAPVGGSDLYSPGGMIYLPLIPPTTHTLPRQIKNKKMFASGLPPSSSFPSRHRHRRGRRSPPQASRHPPPLLLPGALPWS</sequence>
<dbReference type="Proteomes" id="UP001234297">
    <property type="component" value="Chromosome 12"/>
</dbReference>
<proteinExistence type="predicted"/>
<keyword evidence="2" id="KW-1185">Reference proteome</keyword>
<gene>
    <name evidence="1" type="ORF">MRB53_034558</name>
</gene>
<evidence type="ECO:0000313" key="2">
    <source>
        <dbReference type="Proteomes" id="UP001234297"/>
    </source>
</evidence>
<protein>
    <submittedName>
        <fullName evidence="1">Uncharacterized protein</fullName>
    </submittedName>
</protein>
<dbReference type="EMBL" id="CM056820">
    <property type="protein sequence ID" value="KAJ8615186.1"/>
    <property type="molecule type" value="Genomic_DNA"/>
</dbReference>
<accession>A0ACC2K276</accession>
<organism evidence="1 2">
    <name type="scientific">Persea americana</name>
    <name type="common">Avocado</name>
    <dbReference type="NCBI Taxonomy" id="3435"/>
    <lineage>
        <taxon>Eukaryota</taxon>
        <taxon>Viridiplantae</taxon>
        <taxon>Streptophyta</taxon>
        <taxon>Embryophyta</taxon>
        <taxon>Tracheophyta</taxon>
        <taxon>Spermatophyta</taxon>
        <taxon>Magnoliopsida</taxon>
        <taxon>Magnoliidae</taxon>
        <taxon>Laurales</taxon>
        <taxon>Lauraceae</taxon>
        <taxon>Persea</taxon>
    </lineage>
</organism>
<name>A0ACC2K276_PERAE</name>
<evidence type="ECO:0000313" key="1">
    <source>
        <dbReference type="EMBL" id="KAJ8615186.1"/>
    </source>
</evidence>
<comment type="caution">
    <text evidence="1">The sequence shown here is derived from an EMBL/GenBank/DDBJ whole genome shotgun (WGS) entry which is preliminary data.</text>
</comment>